<dbReference type="InterPro" id="IPR011610">
    <property type="entry name" value="SAM_mthyl_Trfase_ML2640-like"/>
</dbReference>
<sequence>MAEGFLSFPIKLLTKSKKFRAKGKAKTNESTPGVYEHIIARTLFFDEVFTQALKESIPQIVFLGAGYDSRGIRFKHLNNSTQIIELDMAATQNRKIKCLKKNKIKIPEYLTFTTIDFNNQSLESALTSAGYQKGKRTLFIWEGVCMYLEAQSVRDTLTFMLHYL</sequence>
<dbReference type="SUPFAM" id="SSF53335">
    <property type="entry name" value="S-adenosyl-L-methionine-dependent methyltransferases"/>
    <property type="match status" value="1"/>
</dbReference>
<accession>X1PZ14</accession>
<keyword evidence="3" id="KW-0808">Transferase</keyword>
<dbReference type="GO" id="GO:0032259">
    <property type="term" value="P:methylation"/>
    <property type="evidence" value="ECO:0007669"/>
    <property type="project" value="UniProtKB-KW"/>
</dbReference>
<proteinExistence type="inferred from homology"/>
<dbReference type="InterPro" id="IPR029063">
    <property type="entry name" value="SAM-dependent_MTases_sf"/>
</dbReference>
<evidence type="ECO:0000256" key="1">
    <source>
        <dbReference type="ARBA" id="ARBA00008138"/>
    </source>
</evidence>
<name>X1PZ14_9ZZZZ</name>
<dbReference type="Pfam" id="PF04072">
    <property type="entry name" value="LCM"/>
    <property type="match status" value="1"/>
</dbReference>
<dbReference type="AlphaFoldDB" id="X1PZ14"/>
<comment type="caution">
    <text evidence="4">The sequence shown here is derived from an EMBL/GenBank/DDBJ whole genome shotgun (WGS) entry which is preliminary data.</text>
</comment>
<dbReference type="GO" id="GO:0008168">
    <property type="term" value="F:methyltransferase activity"/>
    <property type="evidence" value="ECO:0007669"/>
    <property type="project" value="UniProtKB-KW"/>
</dbReference>
<keyword evidence="2" id="KW-0489">Methyltransferase</keyword>
<dbReference type="Gene3D" id="3.40.50.150">
    <property type="entry name" value="Vaccinia Virus protein VP39"/>
    <property type="match status" value="1"/>
</dbReference>
<protein>
    <recommendedName>
        <fullName evidence="5">S-adenosyl-L-methionine-dependent methyltransferase</fullName>
    </recommendedName>
</protein>
<evidence type="ECO:0008006" key="5">
    <source>
        <dbReference type="Google" id="ProtNLM"/>
    </source>
</evidence>
<dbReference type="EMBL" id="BARV01027342">
    <property type="protein sequence ID" value="GAI36204.1"/>
    <property type="molecule type" value="Genomic_DNA"/>
</dbReference>
<dbReference type="NCBIfam" id="TIGR00027">
    <property type="entry name" value="mthyl_TIGR00027"/>
    <property type="match status" value="1"/>
</dbReference>
<comment type="similarity">
    <text evidence="1">Belongs to the UPF0677 family.</text>
</comment>
<evidence type="ECO:0000313" key="4">
    <source>
        <dbReference type="EMBL" id="GAI36204.1"/>
    </source>
</evidence>
<evidence type="ECO:0000256" key="2">
    <source>
        <dbReference type="ARBA" id="ARBA00022603"/>
    </source>
</evidence>
<dbReference type="PANTHER" id="PTHR43619:SF2">
    <property type="entry name" value="S-ADENOSYL-L-METHIONINE-DEPENDENT METHYLTRANSFERASES SUPERFAMILY PROTEIN"/>
    <property type="match status" value="1"/>
</dbReference>
<organism evidence="4">
    <name type="scientific">marine sediment metagenome</name>
    <dbReference type="NCBI Taxonomy" id="412755"/>
    <lineage>
        <taxon>unclassified sequences</taxon>
        <taxon>metagenomes</taxon>
        <taxon>ecological metagenomes</taxon>
    </lineage>
</organism>
<dbReference type="PANTHER" id="PTHR43619">
    <property type="entry name" value="S-ADENOSYL-L-METHIONINE-DEPENDENT METHYLTRANSFERASE YKTD-RELATED"/>
    <property type="match status" value="1"/>
</dbReference>
<evidence type="ECO:0000256" key="3">
    <source>
        <dbReference type="ARBA" id="ARBA00022679"/>
    </source>
</evidence>
<dbReference type="InterPro" id="IPR007213">
    <property type="entry name" value="Ppm1/Ppm2/Tcmp"/>
</dbReference>
<gene>
    <name evidence="4" type="ORF">S06H3_44013</name>
</gene>
<reference evidence="4" key="1">
    <citation type="journal article" date="2014" name="Front. Microbiol.">
        <title>High frequency of phylogenetically diverse reductive dehalogenase-homologous genes in deep subseafloor sedimentary metagenomes.</title>
        <authorList>
            <person name="Kawai M."/>
            <person name="Futagami T."/>
            <person name="Toyoda A."/>
            <person name="Takaki Y."/>
            <person name="Nishi S."/>
            <person name="Hori S."/>
            <person name="Arai W."/>
            <person name="Tsubouchi T."/>
            <person name="Morono Y."/>
            <person name="Uchiyama I."/>
            <person name="Ito T."/>
            <person name="Fujiyama A."/>
            <person name="Inagaki F."/>
            <person name="Takami H."/>
        </authorList>
    </citation>
    <scope>NUCLEOTIDE SEQUENCE</scope>
    <source>
        <strain evidence="4">Expedition CK06-06</strain>
    </source>
</reference>